<proteinExistence type="predicted"/>
<comment type="caution">
    <text evidence="1">The sequence shown here is derived from an EMBL/GenBank/DDBJ whole genome shotgun (WGS) entry which is preliminary data.</text>
</comment>
<evidence type="ECO:0000313" key="2">
    <source>
        <dbReference type="Proteomes" id="UP000490727"/>
    </source>
</evidence>
<accession>A0AAJ2Y3V5</accession>
<dbReference type="Proteomes" id="UP000490727">
    <property type="component" value="Unassembled WGS sequence"/>
</dbReference>
<protein>
    <submittedName>
        <fullName evidence="1">Uncharacterized protein</fullName>
    </submittedName>
</protein>
<organism evidence="1 2">
    <name type="scientific">Escherichia coli</name>
    <dbReference type="NCBI Taxonomy" id="562"/>
    <lineage>
        <taxon>Bacteria</taxon>
        <taxon>Pseudomonadati</taxon>
        <taxon>Pseudomonadota</taxon>
        <taxon>Gammaproteobacteria</taxon>
        <taxon>Enterobacterales</taxon>
        <taxon>Enterobacteriaceae</taxon>
        <taxon>Escherichia</taxon>
    </lineage>
</organism>
<dbReference type="RefSeq" id="WP_137592934.1">
    <property type="nucleotide sequence ID" value="NZ_BIEC01000090.1"/>
</dbReference>
<gene>
    <name evidence="1" type="ORF">GNZ05_05380</name>
</gene>
<sequence>MKITRFGKTFELNIVSVYKKGKSGKLSTDNIRFVISDYYDMFNQAFEENKFGLILCKPQKPELGILDLRTDKSDFIGNLDIIEFKVDISKEHFRVKNYNYYKVDINSIEVQNVLDELISNNSCFTK</sequence>
<dbReference type="EMBL" id="WOET01000003">
    <property type="protein sequence ID" value="MUM71594.1"/>
    <property type="molecule type" value="Genomic_DNA"/>
</dbReference>
<evidence type="ECO:0000313" key="1">
    <source>
        <dbReference type="EMBL" id="MUM71594.1"/>
    </source>
</evidence>
<dbReference type="AlphaFoldDB" id="A0AAJ2Y3V5"/>
<reference evidence="1 2" key="1">
    <citation type="submission" date="2019-11" db="EMBL/GenBank/DDBJ databases">
        <title>Whole genome sequence analysis of environmental Escherichia coli from the feces of straw-necked ibis (Threskiornis spinicollis) nesting on inland wetlands.</title>
        <authorList>
            <person name="Wyrsch E.R."/>
            <person name="Roy Chowdhury P."/>
            <person name="Wallis L."/>
            <person name="Cummins M.L."/>
            <person name="Zingali T."/>
            <person name="Brandis K.J."/>
            <person name="Djordjevic S.P."/>
        </authorList>
    </citation>
    <scope>NUCLEOTIDE SEQUENCE [LARGE SCALE GENOMIC DNA]</scope>
    <source>
        <strain evidence="1 2">IBS12</strain>
    </source>
</reference>
<name>A0AAJ2Y3V5_ECOLX</name>